<evidence type="ECO:0000313" key="10">
    <source>
        <dbReference type="Proteomes" id="UP000013097"/>
    </source>
</evidence>
<feature type="transmembrane region" description="Helical" evidence="8">
    <location>
        <begin position="395"/>
        <end position="414"/>
    </location>
</feature>
<feature type="transmembrane region" description="Helical" evidence="8">
    <location>
        <begin position="154"/>
        <end position="171"/>
    </location>
</feature>
<keyword evidence="2" id="KW-1003">Cell membrane</keyword>
<feature type="transmembrane region" description="Helical" evidence="8">
    <location>
        <begin position="258"/>
        <end position="278"/>
    </location>
</feature>
<dbReference type="PANTHER" id="PTHR47019">
    <property type="entry name" value="LIPID II FLIPPASE MURJ"/>
    <property type="match status" value="1"/>
</dbReference>
<name>N9Y5U0_9CLOT</name>
<sequence length="491" mass="55915">MRIKNNTSVKLGIMISITLLTQLVIMIRASIIASKFGTSIELDAFNFANSISMMIFSFIGTGVTTVLIPNLGKKEKKKAVDIFILILYLGATILLFLGLIFNKHIVVLFSENNDKYFIDTASAVMSILLISQYIASFIGLTNSILQFQNKFNRSKFVIFISNIILIIILMFNKEQNIYSYANAILISTIINILIQFILVIISGFKIKFQIDIKDKDFRNMIRTFLPTILSTGLYQISLVIDTSIASGLGEGNISILNYSNYIIGMINMLLIVNITSFLYPKIAKNIKKNNYQQDLVKYILIINAILSYIIISIVVVGKDAIELLYMRGQFENSIVNIVYICTIIYIISLPMSAIRDVIYKYFYANSDTYTPFKNSFLISVLNIILSIILSRYIGVYGVVIGTTLTSIISLILIGNKFKIIFGIEFDYKKFFRENIKILISSLGTILIVMYIRKYFKFDYNLINILVYSIISILIYILNLIILKCNIFKMKI</sequence>
<dbReference type="GO" id="GO:0009252">
    <property type="term" value="P:peptidoglycan biosynthetic process"/>
    <property type="evidence" value="ECO:0007669"/>
    <property type="project" value="UniProtKB-KW"/>
</dbReference>
<keyword evidence="7 8" id="KW-0472">Membrane</keyword>
<feature type="transmembrane region" description="Helical" evidence="8">
    <location>
        <begin position="461"/>
        <end position="482"/>
    </location>
</feature>
<comment type="caution">
    <text evidence="9">The sequence shown here is derived from an EMBL/GenBank/DDBJ whole genome shotgun (WGS) entry which is preliminary data.</text>
</comment>
<keyword evidence="3 8" id="KW-0812">Transmembrane</keyword>
<dbReference type="Proteomes" id="UP000013097">
    <property type="component" value="Unassembled WGS sequence"/>
</dbReference>
<feature type="transmembrane region" description="Helical" evidence="8">
    <location>
        <begin position="298"/>
        <end position="317"/>
    </location>
</feature>
<dbReference type="GO" id="GO:0034204">
    <property type="term" value="P:lipid translocation"/>
    <property type="evidence" value="ECO:0007669"/>
    <property type="project" value="TreeGrafter"/>
</dbReference>
<dbReference type="EMBL" id="AGYT01000007">
    <property type="protein sequence ID" value="ENZ03147.1"/>
    <property type="molecule type" value="Genomic_DNA"/>
</dbReference>
<keyword evidence="5" id="KW-0573">Peptidoglycan synthesis</keyword>
<evidence type="ECO:0000256" key="6">
    <source>
        <dbReference type="ARBA" id="ARBA00022989"/>
    </source>
</evidence>
<gene>
    <name evidence="9" type="ORF">HMPREF1092_00333</name>
</gene>
<dbReference type="GO" id="GO:0015648">
    <property type="term" value="F:lipid-linked peptidoglycan transporter activity"/>
    <property type="evidence" value="ECO:0007669"/>
    <property type="project" value="TreeGrafter"/>
</dbReference>
<comment type="subcellular location">
    <subcellularLocation>
        <location evidence="1">Cell membrane</location>
        <topology evidence="1">Multi-pass membrane protein</topology>
    </subcellularLocation>
</comment>
<dbReference type="RefSeq" id="WP_002596837.1">
    <property type="nucleotide sequence ID" value="NZ_KB850956.1"/>
</dbReference>
<feature type="transmembrane region" description="Helical" evidence="8">
    <location>
        <begin position="370"/>
        <end position="389"/>
    </location>
</feature>
<feature type="transmembrane region" description="Helical" evidence="8">
    <location>
        <begin position="121"/>
        <end position="142"/>
    </location>
</feature>
<feature type="transmembrane region" description="Helical" evidence="8">
    <location>
        <begin position="177"/>
        <end position="204"/>
    </location>
</feature>
<dbReference type="AlphaFoldDB" id="N9Y5U0"/>
<evidence type="ECO:0000256" key="5">
    <source>
        <dbReference type="ARBA" id="ARBA00022984"/>
    </source>
</evidence>
<dbReference type="PATRIC" id="fig|999411.4.peg.317"/>
<dbReference type="PANTHER" id="PTHR47019:SF1">
    <property type="entry name" value="LIPID II FLIPPASE MURJ"/>
    <property type="match status" value="1"/>
</dbReference>
<evidence type="ECO:0000256" key="2">
    <source>
        <dbReference type="ARBA" id="ARBA00022475"/>
    </source>
</evidence>
<evidence type="ECO:0000256" key="3">
    <source>
        <dbReference type="ARBA" id="ARBA00022692"/>
    </source>
</evidence>
<dbReference type="GO" id="GO:0008360">
    <property type="term" value="P:regulation of cell shape"/>
    <property type="evidence" value="ECO:0007669"/>
    <property type="project" value="UniProtKB-KW"/>
</dbReference>
<keyword evidence="10" id="KW-1185">Reference proteome</keyword>
<proteinExistence type="predicted"/>
<protein>
    <submittedName>
        <fullName evidence="9">Integral membrane protein MviN</fullName>
    </submittedName>
</protein>
<dbReference type="GO" id="GO:0005886">
    <property type="term" value="C:plasma membrane"/>
    <property type="evidence" value="ECO:0007669"/>
    <property type="project" value="UniProtKB-SubCell"/>
</dbReference>
<accession>N9Y5U0</accession>
<keyword evidence="6 8" id="KW-1133">Transmembrane helix</keyword>
<feature type="transmembrane region" description="Helical" evidence="8">
    <location>
        <begin position="435"/>
        <end position="455"/>
    </location>
</feature>
<evidence type="ECO:0000256" key="8">
    <source>
        <dbReference type="SAM" id="Phobius"/>
    </source>
</evidence>
<dbReference type="eggNOG" id="COG0728">
    <property type="taxonomic scope" value="Bacteria"/>
</dbReference>
<evidence type="ECO:0000256" key="7">
    <source>
        <dbReference type="ARBA" id="ARBA00023136"/>
    </source>
</evidence>
<reference evidence="9 10" key="1">
    <citation type="submission" date="2013-01" db="EMBL/GenBank/DDBJ databases">
        <title>The Genome Sequence of Clostridium colicanis 209318.</title>
        <authorList>
            <consortium name="The Broad Institute Genome Sequencing Platform"/>
            <person name="Earl A."/>
            <person name="Ward D."/>
            <person name="Feldgarden M."/>
            <person name="Gevers D."/>
            <person name="Courvalin P."/>
            <person name="Lambert T."/>
            <person name="Walker B."/>
            <person name="Young S.K."/>
            <person name="Zeng Q."/>
            <person name="Gargeya S."/>
            <person name="Fitzgerald M."/>
            <person name="Haas B."/>
            <person name="Abouelleil A."/>
            <person name="Alvarado L."/>
            <person name="Arachchi H.M."/>
            <person name="Berlin A.M."/>
            <person name="Chapman S.B."/>
            <person name="Dewar J."/>
            <person name="Goldberg J."/>
            <person name="Griggs A."/>
            <person name="Gujja S."/>
            <person name="Hansen M."/>
            <person name="Howarth C."/>
            <person name="Imamovic A."/>
            <person name="Larimer J."/>
            <person name="McCowan C."/>
            <person name="Murphy C."/>
            <person name="Neiman D."/>
            <person name="Pearson M."/>
            <person name="Priest M."/>
            <person name="Roberts A."/>
            <person name="Saif S."/>
            <person name="Shea T."/>
            <person name="Sisk P."/>
            <person name="Sykes S."/>
            <person name="Wortman J."/>
            <person name="Nusbaum C."/>
            <person name="Birren B."/>
        </authorList>
    </citation>
    <scope>NUCLEOTIDE SEQUENCE [LARGE SCALE GENOMIC DNA]</scope>
    <source>
        <strain evidence="9 10">209318</strain>
    </source>
</reference>
<evidence type="ECO:0000313" key="9">
    <source>
        <dbReference type="EMBL" id="ENZ03147.1"/>
    </source>
</evidence>
<evidence type="ECO:0000256" key="1">
    <source>
        <dbReference type="ARBA" id="ARBA00004651"/>
    </source>
</evidence>
<feature type="transmembrane region" description="Helical" evidence="8">
    <location>
        <begin position="45"/>
        <end position="68"/>
    </location>
</feature>
<keyword evidence="4" id="KW-0133">Cell shape</keyword>
<feature type="transmembrane region" description="Helical" evidence="8">
    <location>
        <begin position="337"/>
        <end position="358"/>
    </location>
</feature>
<dbReference type="HOGENOM" id="CLU_554062_0_0_9"/>
<dbReference type="InterPro" id="IPR051050">
    <property type="entry name" value="Lipid_II_flippase_MurJ/MviN"/>
</dbReference>
<feature type="transmembrane region" description="Helical" evidence="8">
    <location>
        <begin position="12"/>
        <end position="33"/>
    </location>
</feature>
<dbReference type="Pfam" id="PF03023">
    <property type="entry name" value="MurJ"/>
    <property type="match status" value="1"/>
</dbReference>
<evidence type="ECO:0000256" key="4">
    <source>
        <dbReference type="ARBA" id="ARBA00022960"/>
    </source>
</evidence>
<feature type="transmembrane region" description="Helical" evidence="8">
    <location>
        <begin position="224"/>
        <end position="246"/>
    </location>
</feature>
<dbReference type="InterPro" id="IPR004268">
    <property type="entry name" value="MurJ"/>
</dbReference>
<organism evidence="9 10">
    <name type="scientific">Clostridium thermobutyricum</name>
    <dbReference type="NCBI Taxonomy" id="29372"/>
    <lineage>
        <taxon>Bacteria</taxon>
        <taxon>Bacillati</taxon>
        <taxon>Bacillota</taxon>
        <taxon>Clostridia</taxon>
        <taxon>Eubacteriales</taxon>
        <taxon>Clostridiaceae</taxon>
        <taxon>Clostridium</taxon>
    </lineage>
</organism>
<feature type="transmembrane region" description="Helical" evidence="8">
    <location>
        <begin position="80"/>
        <end position="101"/>
    </location>
</feature>
<dbReference type="PRINTS" id="PR01806">
    <property type="entry name" value="VIRFACTRMVIN"/>
</dbReference>